<dbReference type="AlphaFoldDB" id="A0A8H3YQA9"/>
<proteinExistence type="predicted"/>
<sequence length="249" mass="28600">MEISKSMEKVTVKVGERPENGSDDEKKYKEYDVPGKILASVSLFFQTRLKPAWIARSGSAISLPDHLPAAFDVYLRWINTQEVLVGSNESGPNGLETLMQASILGEPLLDNEFRDVMSDAIINFLLLQDNFAMVGYLQYIYENTNEDDPLREIGVDSCVYQTSSNWTFRGRRQGRVLMEIMWDLIDACQLRAYASYVTFKDRVNSEPCRYHKHNDEECYKRKRKYRDGVIVLPQVGDKEVEESGDEEEA</sequence>
<evidence type="ECO:0000313" key="2">
    <source>
        <dbReference type="EMBL" id="KAE9969219.1"/>
    </source>
</evidence>
<protein>
    <recommendedName>
        <fullName evidence="4">BTB domain-containing protein</fullName>
    </recommendedName>
</protein>
<reference evidence="2 3" key="1">
    <citation type="submission" date="2019-07" db="EMBL/GenBank/DDBJ databases">
        <title>Venturia inaequalis Genome Resource.</title>
        <authorList>
            <person name="Lichtner F.J."/>
        </authorList>
    </citation>
    <scope>NUCLEOTIDE SEQUENCE [LARGE SCALE GENOMIC DNA]</scope>
    <source>
        <strain evidence="2 3">DMI_063113</strain>
    </source>
</reference>
<name>A0A8H3YQA9_VENIN</name>
<accession>A0A8H3YQA9</accession>
<evidence type="ECO:0000313" key="3">
    <source>
        <dbReference type="Proteomes" id="UP000490939"/>
    </source>
</evidence>
<keyword evidence="3" id="KW-1185">Reference proteome</keyword>
<feature type="region of interest" description="Disordered" evidence="1">
    <location>
        <begin position="1"/>
        <end position="27"/>
    </location>
</feature>
<dbReference type="EMBL" id="WNWR01000787">
    <property type="protein sequence ID" value="KAE9969219.1"/>
    <property type="molecule type" value="Genomic_DNA"/>
</dbReference>
<dbReference type="Proteomes" id="UP000490939">
    <property type="component" value="Unassembled WGS sequence"/>
</dbReference>
<evidence type="ECO:0000256" key="1">
    <source>
        <dbReference type="SAM" id="MobiDB-lite"/>
    </source>
</evidence>
<comment type="caution">
    <text evidence="2">The sequence shown here is derived from an EMBL/GenBank/DDBJ whole genome shotgun (WGS) entry which is preliminary data.</text>
</comment>
<organism evidence="2 3">
    <name type="scientific">Venturia inaequalis</name>
    <name type="common">Apple scab fungus</name>
    <dbReference type="NCBI Taxonomy" id="5025"/>
    <lineage>
        <taxon>Eukaryota</taxon>
        <taxon>Fungi</taxon>
        <taxon>Dikarya</taxon>
        <taxon>Ascomycota</taxon>
        <taxon>Pezizomycotina</taxon>
        <taxon>Dothideomycetes</taxon>
        <taxon>Pleosporomycetidae</taxon>
        <taxon>Venturiales</taxon>
        <taxon>Venturiaceae</taxon>
        <taxon>Venturia</taxon>
    </lineage>
</organism>
<gene>
    <name evidence="2" type="ORF">EG327_010715</name>
</gene>
<evidence type="ECO:0008006" key="4">
    <source>
        <dbReference type="Google" id="ProtNLM"/>
    </source>
</evidence>